<dbReference type="AlphaFoldDB" id="A0A087ULQ3"/>
<gene>
    <name evidence="1" type="ORF">X975_20748</name>
</gene>
<feature type="non-terminal residue" evidence="1">
    <location>
        <position position="73"/>
    </location>
</feature>
<organism evidence="1 2">
    <name type="scientific">Stegodyphus mimosarum</name>
    <name type="common">African social velvet spider</name>
    <dbReference type="NCBI Taxonomy" id="407821"/>
    <lineage>
        <taxon>Eukaryota</taxon>
        <taxon>Metazoa</taxon>
        <taxon>Ecdysozoa</taxon>
        <taxon>Arthropoda</taxon>
        <taxon>Chelicerata</taxon>
        <taxon>Arachnida</taxon>
        <taxon>Araneae</taxon>
        <taxon>Araneomorphae</taxon>
        <taxon>Entelegynae</taxon>
        <taxon>Eresoidea</taxon>
        <taxon>Eresidae</taxon>
        <taxon>Stegodyphus</taxon>
    </lineage>
</organism>
<name>A0A087ULQ3_STEMI</name>
<reference evidence="1 2" key="1">
    <citation type="submission" date="2013-11" db="EMBL/GenBank/DDBJ databases">
        <title>Genome sequencing of Stegodyphus mimosarum.</title>
        <authorList>
            <person name="Bechsgaard J."/>
        </authorList>
    </citation>
    <scope>NUCLEOTIDE SEQUENCE [LARGE SCALE GENOMIC DNA]</scope>
</reference>
<sequence length="73" mass="8446">MNNDTTSKFSADATLLIFISNMNIFDFKLNIFYHICHQRCSITHPVCIIGITLFNILDTFKFCFQTFKASELS</sequence>
<evidence type="ECO:0000313" key="2">
    <source>
        <dbReference type="Proteomes" id="UP000054359"/>
    </source>
</evidence>
<evidence type="ECO:0000313" key="1">
    <source>
        <dbReference type="EMBL" id="KFM78292.1"/>
    </source>
</evidence>
<proteinExistence type="predicted"/>
<accession>A0A087ULQ3</accession>
<keyword evidence="2" id="KW-1185">Reference proteome</keyword>
<protein>
    <submittedName>
        <fullName evidence="1">Uncharacterized protein</fullName>
    </submittedName>
</protein>
<dbReference type="Proteomes" id="UP000054359">
    <property type="component" value="Unassembled WGS sequence"/>
</dbReference>
<dbReference type="EMBL" id="KK120441">
    <property type="protein sequence ID" value="KFM78292.1"/>
    <property type="molecule type" value="Genomic_DNA"/>
</dbReference>